<sequence>MNERSSPIETLVYGVMLSPEDGGESQPCYYVRPTLVEAKRAISYGAMAFRRFLVRESRTHPVCPAHGRPMMSFFSSFPFARGELQKKVRPSQSNSDVRAINN</sequence>
<name>A0A4C1ZZE5_EUMVA</name>
<accession>A0A4C1ZZE5</accession>
<dbReference type="AlphaFoldDB" id="A0A4C1ZZE5"/>
<dbReference type="EMBL" id="BGZK01002367">
    <property type="protein sequence ID" value="GBP93370.1"/>
    <property type="molecule type" value="Genomic_DNA"/>
</dbReference>
<dbReference type="Proteomes" id="UP000299102">
    <property type="component" value="Unassembled WGS sequence"/>
</dbReference>
<proteinExistence type="predicted"/>
<evidence type="ECO:0000313" key="2">
    <source>
        <dbReference type="Proteomes" id="UP000299102"/>
    </source>
</evidence>
<protein>
    <submittedName>
        <fullName evidence="1">Uncharacterized protein</fullName>
    </submittedName>
</protein>
<keyword evidence="2" id="KW-1185">Reference proteome</keyword>
<comment type="caution">
    <text evidence="1">The sequence shown here is derived from an EMBL/GenBank/DDBJ whole genome shotgun (WGS) entry which is preliminary data.</text>
</comment>
<organism evidence="1 2">
    <name type="scientific">Eumeta variegata</name>
    <name type="common">Bagworm moth</name>
    <name type="synonym">Eumeta japonica</name>
    <dbReference type="NCBI Taxonomy" id="151549"/>
    <lineage>
        <taxon>Eukaryota</taxon>
        <taxon>Metazoa</taxon>
        <taxon>Ecdysozoa</taxon>
        <taxon>Arthropoda</taxon>
        <taxon>Hexapoda</taxon>
        <taxon>Insecta</taxon>
        <taxon>Pterygota</taxon>
        <taxon>Neoptera</taxon>
        <taxon>Endopterygota</taxon>
        <taxon>Lepidoptera</taxon>
        <taxon>Glossata</taxon>
        <taxon>Ditrysia</taxon>
        <taxon>Tineoidea</taxon>
        <taxon>Psychidae</taxon>
        <taxon>Oiketicinae</taxon>
        <taxon>Eumeta</taxon>
    </lineage>
</organism>
<reference evidence="1 2" key="1">
    <citation type="journal article" date="2019" name="Commun. Biol.">
        <title>The bagworm genome reveals a unique fibroin gene that provides high tensile strength.</title>
        <authorList>
            <person name="Kono N."/>
            <person name="Nakamura H."/>
            <person name="Ohtoshi R."/>
            <person name="Tomita M."/>
            <person name="Numata K."/>
            <person name="Arakawa K."/>
        </authorList>
    </citation>
    <scope>NUCLEOTIDE SEQUENCE [LARGE SCALE GENOMIC DNA]</scope>
</reference>
<evidence type="ECO:0000313" key="1">
    <source>
        <dbReference type="EMBL" id="GBP93370.1"/>
    </source>
</evidence>
<gene>
    <name evidence="1" type="ORF">EVAR_100557_1</name>
</gene>